<feature type="region of interest" description="Disordered" evidence="2">
    <location>
        <begin position="421"/>
        <end position="445"/>
    </location>
</feature>
<evidence type="ECO:0000313" key="6">
    <source>
        <dbReference type="EMBL" id="KAJ6235581.1"/>
    </source>
</evidence>
<keyword evidence="7" id="KW-1185">Reference proteome</keyword>
<feature type="domain" description="Replication protein A OB" evidence="5">
    <location>
        <begin position="300"/>
        <end position="397"/>
    </location>
</feature>
<dbReference type="InterPro" id="IPR007199">
    <property type="entry name" value="Rep_factor-A_N"/>
</dbReference>
<accession>A0ABQ8XSJ9</accession>
<dbReference type="InterPro" id="IPR031657">
    <property type="entry name" value="REPA_OB_2"/>
</dbReference>
<feature type="domain" description="Replication factor-A protein 1 N-terminal" evidence="3">
    <location>
        <begin position="9"/>
        <end position="97"/>
    </location>
</feature>
<reference evidence="6" key="1">
    <citation type="submission" date="2022-08" db="EMBL/GenBank/DDBJ databases">
        <title>Novel sulfate-reducing endosymbionts in the free-living metamonad Anaeramoeba.</title>
        <authorList>
            <person name="Jerlstrom-Hultqvist J."/>
            <person name="Cepicka I."/>
            <person name="Gallot-Lavallee L."/>
            <person name="Salas-Leiva D."/>
            <person name="Curtis B.A."/>
            <person name="Zahonova K."/>
            <person name="Pipaliya S."/>
            <person name="Dacks J."/>
            <person name="Roger A.J."/>
        </authorList>
    </citation>
    <scope>NUCLEOTIDE SEQUENCE</scope>
    <source>
        <strain evidence="6">Schooner1</strain>
    </source>
</reference>
<dbReference type="Pfam" id="PF16900">
    <property type="entry name" value="REPA_OB_2"/>
    <property type="match status" value="1"/>
</dbReference>
<dbReference type="CDD" id="cd04475">
    <property type="entry name" value="RPA1_DBD_B"/>
    <property type="match status" value="1"/>
</dbReference>
<evidence type="ECO:0000256" key="2">
    <source>
        <dbReference type="SAM" id="MobiDB-lite"/>
    </source>
</evidence>
<evidence type="ECO:0000256" key="1">
    <source>
        <dbReference type="ARBA" id="ARBA00023125"/>
    </source>
</evidence>
<feature type="compositionally biased region" description="Low complexity" evidence="2">
    <location>
        <begin position="127"/>
        <end position="139"/>
    </location>
</feature>
<dbReference type="PANTHER" id="PTHR47165:SF4">
    <property type="entry name" value="OS03G0429900 PROTEIN"/>
    <property type="match status" value="1"/>
</dbReference>
<dbReference type="CDD" id="cd04474">
    <property type="entry name" value="RPA1_DBD_A"/>
    <property type="match status" value="1"/>
</dbReference>
<dbReference type="EMBL" id="JAOAOG010000257">
    <property type="protein sequence ID" value="KAJ6235581.1"/>
    <property type="molecule type" value="Genomic_DNA"/>
</dbReference>
<dbReference type="InterPro" id="IPR013955">
    <property type="entry name" value="Rep_factor-A_C"/>
</dbReference>
<keyword evidence="1 6" id="KW-0238">DNA-binding</keyword>
<organism evidence="6 7">
    <name type="scientific">Anaeramoeba flamelloides</name>
    <dbReference type="NCBI Taxonomy" id="1746091"/>
    <lineage>
        <taxon>Eukaryota</taxon>
        <taxon>Metamonada</taxon>
        <taxon>Anaeramoebidae</taxon>
        <taxon>Anaeramoeba</taxon>
    </lineage>
</organism>
<feature type="region of interest" description="Disordered" evidence="2">
    <location>
        <begin position="114"/>
        <end position="148"/>
    </location>
</feature>
<dbReference type="SUPFAM" id="SSF50249">
    <property type="entry name" value="Nucleic acid-binding proteins"/>
    <property type="match status" value="4"/>
</dbReference>
<feature type="domain" description="Replication factor A C-terminal" evidence="4">
    <location>
        <begin position="547"/>
        <end position="681"/>
    </location>
</feature>
<protein>
    <submittedName>
        <fullName evidence="6">Replication protein a 70 kDa DNA-binding subunit a</fullName>
    </submittedName>
</protein>
<feature type="region of interest" description="Disordered" evidence="2">
    <location>
        <begin position="477"/>
        <end position="501"/>
    </location>
</feature>
<evidence type="ECO:0000259" key="3">
    <source>
        <dbReference type="Pfam" id="PF04057"/>
    </source>
</evidence>
<evidence type="ECO:0000259" key="5">
    <source>
        <dbReference type="Pfam" id="PF16900"/>
    </source>
</evidence>
<sequence length="703" mass="81267">MTTNPLKGVLLKIANSQLIKDPLLQIITIPQNDTNHPHLLISDGIFFATGVLSQQLKSLLGNTLNLFTVIKLKNWFCKKQEKSDEKLILISDLEIVSQHNEKIGDPVSLTKQLQQQQQQQQKHELEQQQQQQQQQPQKQNTFPKIENKSPFKQEGDLLVSVENRNPFYQNSRKIFSTNQKVNLISGLSENMDNLTLRVRITNISEIIEYRSGEGRILNVDLIDEEGSEIRLTFFNELIDRHQPQLVVGKAYFVTNCQIKRSNPKFSSFECNYILTCRRESQICPCDDKGLPYHNLKFIPISAIQQIPDHNFVTIIGVVSKVGTLDVVTTQRAEKQHRLNILLVDISKVKIECTCWGKIAKSLSLESQPVLILRGVKVYSYNGVKKLTIVNSTQIIKNPDIKQAYKLKGWWNNLLKEKEKNNLNNLSSSKKNSHNNLTNNKNANRNLNLIDMKSKKEHPKDQNNTEPIFQYKEQLQPNEHVQQTKHHEIKGNDLQEKSQTGEMPSNNITFSRAINSDWITQAKSPLITVLQQNIDQLDNRVLNNTIIVRGTIMKMIKQNKLYYECCPSKNCIKKVIPKVKGWYCPKCRLMYKKCNYKYLFRVILSDHTASFPVTIFHSVATSMLKYKVSQIIELEKLSQYDKIDDLTNNLFPKFGLWLLKISKNDWNGKPRKQALLQSFHILENFKQDSSSLISEINQYKNLLK</sequence>
<proteinExistence type="predicted"/>
<dbReference type="InterPro" id="IPR012340">
    <property type="entry name" value="NA-bd_OB-fold"/>
</dbReference>
<dbReference type="GO" id="GO:0003677">
    <property type="term" value="F:DNA binding"/>
    <property type="evidence" value="ECO:0007669"/>
    <property type="project" value="UniProtKB-KW"/>
</dbReference>
<dbReference type="PANTHER" id="PTHR47165">
    <property type="entry name" value="OS03G0429900 PROTEIN"/>
    <property type="match status" value="1"/>
</dbReference>
<comment type="caution">
    <text evidence="6">The sequence shown here is derived from an EMBL/GenBank/DDBJ whole genome shotgun (WGS) entry which is preliminary data.</text>
</comment>
<dbReference type="Pfam" id="PF04057">
    <property type="entry name" value="Rep-A_N"/>
    <property type="match status" value="1"/>
</dbReference>
<dbReference type="Proteomes" id="UP001150062">
    <property type="component" value="Unassembled WGS sequence"/>
</dbReference>
<dbReference type="Gene3D" id="2.40.50.140">
    <property type="entry name" value="Nucleic acid-binding proteins"/>
    <property type="match status" value="3"/>
</dbReference>
<feature type="compositionally biased region" description="Basic and acidic residues" evidence="2">
    <location>
        <begin position="484"/>
        <end position="495"/>
    </location>
</feature>
<dbReference type="Pfam" id="PF08646">
    <property type="entry name" value="Rep_fac-A_C"/>
    <property type="match status" value="1"/>
</dbReference>
<evidence type="ECO:0000259" key="4">
    <source>
        <dbReference type="Pfam" id="PF08646"/>
    </source>
</evidence>
<evidence type="ECO:0000313" key="7">
    <source>
        <dbReference type="Proteomes" id="UP001150062"/>
    </source>
</evidence>
<gene>
    <name evidence="6" type="ORF">M0813_03728</name>
</gene>
<name>A0ABQ8XSJ9_9EUKA</name>